<dbReference type="RefSeq" id="WP_006948995.1">
    <property type="nucleotide sequence ID" value="NZ_BAJI01000021.1"/>
</dbReference>
<protein>
    <recommendedName>
        <fullName evidence="7">DNA 3'-5' helicase</fullName>
        <ecNumber evidence="7">5.6.2.4</ecNumber>
    </recommendedName>
    <alternativeName>
        <fullName evidence="8">DNA 3'-5' helicase II</fullName>
    </alternativeName>
</protein>
<gene>
    <name evidence="13" type="primary">dnaQ</name>
    <name evidence="13" type="ORF">HMPREF0658_1046</name>
</gene>
<dbReference type="InterPro" id="IPR036397">
    <property type="entry name" value="RNaseH_sf"/>
</dbReference>
<dbReference type="EC" id="5.6.2.4" evidence="7"/>
<keyword evidence="4 10" id="KW-0067">ATP-binding</keyword>
<dbReference type="Pfam" id="PF00580">
    <property type="entry name" value="UvrD-helicase"/>
    <property type="match status" value="1"/>
</dbReference>
<reference evidence="13" key="1">
    <citation type="submission" date="2010-07" db="EMBL/GenBank/DDBJ databases">
        <authorList>
            <person name="Muzny D."/>
            <person name="Qin X."/>
            <person name="Deng J."/>
            <person name="Jiang H."/>
            <person name="Liu Y."/>
            <person name="Qu J."/>
            <person name="Song X.-Z."/>
            <person name="Zhang L."/>
            <person name="Thornton R."/>
            <person name="Coyle M."/>
            <person name="Francisco L."/>
            <person name="Jackson L."/>
            <person name="Javaid M."/>
            <person name="Korchina V."/>
            <person name="Kovar C."/>
            <person name="Mata R."/>
            <person name="Mathew T."/>
            <person name="Ngo R."/>
            <person name="Nguyen L."/>
            <person name="Nguyen N."/>
            <person name="Okwuonu G."/>
            <person name="Ongeri F."/>
            <person name="Pham C."/>
            <person name="Simmons D."/>
            <person name="Wilczek-Boney K."/>
            <person name="Hale W."/>
            <person name="Jakkamsetti A."/>
            <person name="Pham P."/>
            <person name="Ruth R."/>
            <person name="San Lucas F."/>
            <person name="Warren J."/>
            <person name="Zhang J."/>
            <person name="Zhao Z."/>
            <person name="Zhou C."/>
            <person name="Zhu D."/>
            <person name="Lee S."/>
            <person name="Bess C."/>
            <person name="Blankenburg K."/>
            <person name="Forbes L."/>
            <person name="Fu Q."/>
            <person name="Gubbala S."/>
            <person name="Hirani K."/>
            <person name="Jayaseelan J.C."/>
            <person name="Lara F."/>
            <person name="Munidasa M."/>
            <person name="Palculict T."/>
            <person name="Patil S."/>
            <person name="Pu L.-L."/>
            <person name="Saada N."/>
            <person name="Tang L."/>
            <person name="Weissenberger G."/>
            <person name="Zhu Y."/>
            <person name="Hemphill L."/>
            <person name="Shang Y."/>
            <person name="Youmans B."/>
            <person name="Ayvaz T."/>
            <person name="Ross M."/>
            <person name="Santibanez J."/>
            <person name="Aqrawi P."/>
            <person name="Gross S."/>
            <person name="Joshi V."/>
            <person name="Fowler G."/>
            <person name="Nazareth L."/>
            <person name="Reid J."/>
            <person name="Worley K."/>
            <person name="Petrosino J."/>
            <person name="Highlander S."/>
            <person name="Gibbs R."/>
        </authorList>
    </citation>
    <scope>NUCLEOTIDE SEQUENCE [LARGE SCALE GENOMIC DNA]</scope>
    <source>
        <strain evidence="13">DSM 16973</strain>
    </source>
</reference>
<evidence type="ECO:0000259" key="12">
    <source>
        <dbReference type="PROSITE" id="PS51217"/>
    </source>
</evidence>
<comment type="catalytic activity">
    <reaction evidence="9">
        <text>ATP + H2O = ADP + phosphate + H(+)</text>
        <dbReference type="Rhea" id="RHEA:13065"/>
        <dbReference type="ChEBI" id="CHEBI:15377"/>
        <dbReference type="ChEBI" id="CHEBI:15378"/>
        <dbReference type="ChEBI" id="CHEBI:30616"/>
        <dbReference type="ChEBI" id="CHEBI:43474"/>
        <dbReference type="ChEBI" id="CHEBI:456216"/>
        <dbReference type="EC" id="5.6.2.4"/>
    </reaction>
</comment>
<sequence>MIYDEKQQEVIAAAGGYHVVLAPPGCGKTEILAARIVHAYHAGTAFADMLCLTFTNRASRGMRERISTMTECEGIEQLFVGNVHRFCSRFLFDNGIIPESASVIDEEDTISIIADYLEHEELSILSDNRWRHYYSTIMNFQHLMYQYAADHPRDLLLHADSVDFKALRAVCTELRMPYSRSSILDIYEHIDDYYPSSDLHLTLEMQQLLQMMYAARHYEQYKRANSMLDFEDLLLFTYDAVKDELPADCRTYTWIQIDEVQDLNPLQLAIIDRFTNRSGAFSVLYLGDEQQAIFSFMGAKKETLNLLKERCRPEAIHTLGVNYRSPKYLLDVFNDFGAQVLGIDRRLLPVTDRDEPHAPADLAILKAQTQADEYVEVAALVQTLFGQSECETTAVIVSSNREADEMSLRLNDIGVPHFKVSGRDLFDLPEVKLLFAHFTVLVDEHNLMAWSRILKGLRMTPDGATARKWLREVQERALTPVDFLTPNPTYMQTFARCYAEREVVVFDTETTGLDVFADDIVQLAAIKVRNGKVVEGSSFNVFIRTEREIPAMLGDIPNPIIEEMKHHECLSPEEAFAQFMDYVADDAVLGHNVEYDFHILLYNLLRHAPQWVERWKAVERFDSLKLIRLLHPRQKSYKLKHLLERLGLEGTNSHLADDDIMATKSLADYCYRHAVACVDEQQRFIDAHRPMVEKFRHVYADLFFHSFHRLYVRHERQAFTAELRYVYDTLVETRHIAPVEKLHYIVDYLDENVMGVDEDTLIQQLHNHIRDINSYRETDLCGSKSIQERVFVSTVHKAKGLEFDNVVVLGVTDDRYPRFSSTNHRESLFEDACRLYVALSRARRRLFVSTYASSTNRYGRIFPRSLSPFMSPVEHHFVYRHNTLPLSHE</sequence>
<dbReference type="SUPFAM" id="SSF52540">
    <property type="entry name" value="P-loop containing nucleoside triphosphate hydrolases"/>
    <property type="match status" value="1"/>
</dbReference>
<dbReference type="SMART" id="SM00479">
    <property type="entry name" value="EXOIII"/>
    <property type="match status" value="1"/>
</dbReference>
<dbReference type="OrthoDB" id="9809039at2"/>
<dbReference type="Gene3D" id="3.40.50.300">
    <property type="entry name" value="P-loop containing nucleotide triphosphate hydrolases"/>
    <property type="match status" value="4"/>
</dbReference>
<keyword evidence="5" id="KW-0413">Isomerase</keyword>
<feature type="binding site" evidence="10">
    <location>
        <begin position="22"/>
        <end position="29"/>
    </location>
    <ligand>
        <name>ATP</name>
        <dbReference type="ChEBI" id="CHEBI:30616"/>
    </ligand>
</feature>
<dbReference type="HOGENOM" id="CLU_309912_0_0_10"/>
<dbReference type="AlphaFoldDB" id="E0NS95"/>
<keyword evidence="2 10" id="KW-0378">Hydrolase</keyword>
<evidence type="ECO:0000313" key="13">
    <source>
        <dbReference type="EMBL" id="EFM02058.1"/>
    </source>
</evidence>
<dbReference type="InterPro" id="IPR014016">
    <property type="entry name" value="UvrD-like_ATP-bd"/>
</dbReference>
<dbReference type="Pfam" id="PF13361">
    <property type="entry name" value="UvrD_C"/>
    <property type="match status" value="1"/>
</dbReference>
<comment type="caution">
    <text evidence="13">The sequence shown here is derived from an EMBL/GenBank/DDBJ whole genome shotgun (WGS) entry which is preliminary data.</text>
</comment>
<dbReference type="InterPro" id="IPR027417">
    <property type="entry name" value="P-loop_NTPase"/>
</dbReference>
<dbReference type="PANTHER" id="PTHR11070:SF2">
    <property type="entry name" value="ATP-DEPENDENT DNA HELICASE SRS2"/>
    <property type="match status" value="1"/>
</dbReference>
<evidence type="ECO:0000256" key="4">
    <source>
        <dbReference type="ARBA" id="ARBA00022840"/>
    </source>
</evidence>
<keyword evidence="14" id="KW-1185">Reference proteome</keyword>
<evidence type="ECO:0000256" key="2">
    <source>
        <dbReference type="ARBA" id="ARBA00022801"/>
    </source>
</evidence>
<name>E0NS95_9BACT</name>
<dbReference type="Gene3D" id="3.30.420.10">
    <property type="entry name" value="Ribonuclease H-like superfamily/Ribonuclease H"/>
    <property type="match status" value="1"/>
</dbReference>
<dbReference type="EMBL" id="AEEI01000034">
    <property type="protein sequence ID" value="EFM02058.1"/>
    <property type="molecule type" value="Genomic_DNA"/>
</dbReference>
<evidence type="ECO:0000256" key="7">
    <source>
        <dbReference type="ARBA" id="ARBA00034808"/>
    </source>
</evidence>
<comment type="catalytic activity">
    <reaction evidence="6">
        <text>Couples ATP hydrolysis with the unwinding of duplex DNA by translocating in the 3'-5' direction.</text>
        <dbReference type="EC" id="5.6.2.4"/>
    </reaction>
</comment>
<dbReference type="GO" id="GO:0005524">
    <property type="term" value="F:ATP binding"/>
    <property type="evidence" value="ECO:0007669"/>
    <property type="project" value="UniProtKB-UniRule"/>
</dbReference>
<dbReference type="PROSITE" id="PS51198">
    <property type="entry name" value="UVRD_HELICASE_ATP_BIND"/>
    <property type="match status" value="1"/>
</dbReference>
<dbReference type="GO" id="GO:0000725">
    <property type="term" value="P:recombinational repair"/>
    <property type="evidence" value="ECO:0007669"/>
    <property type="project" value="TreeGrafter"/>
</dbReference>
<evidence type="ECO:0000256" key="6">
    <source>
        <dbReference type="ARBA" id="ARBA00034617"/>
    </source>
</evidence>
<dbReference type="PANTHER" id="PTHR11070">
    <property type="entry name" value="UVRD / RECB / PCRA DNA HELICASE FAMILY MEMBER"/>
    <property type="match status" value="1"/>
</dbReference>
<dbReference type="InterPro" id="IPR014017">
    <property type="entry name" value="DNA_helicase_UvrD-like_C"/>
</dbReference>
<dbReference type="GO" id="GO:0003677">
    <property type="term" value="F:DNA binding"/>
    <property type="evidence" value="ECO:0007669"/>
    <property type="project" value="InterPro"/>
</dbReference>
<dbReference type="InterPro" id="IPR000212">
    <property type="entry name" value="DNA_helicase_UvrD/REP"/>
</dbReference>
<evidence type="ECO:0000313" key="14">
    <source>
        <dbReference type="Proteomes" id="UP000004394"/>
    </source>
</evidence>
<dbReference type="Gene3D" id="1.10.486.10">
    <property type="entry name" value="PCRA, domain 4"/>
    <property type="match status" value="1"/>
</dbReference>
<evidence type="ECO:0000256" key="5">
    <source>
        <dbReference type="ARBA" id="ARBA00023235"/>
    </source>
</evidence>
<dbReference type="InterPro" id="IPR012337">
    <property type="entry name" value="RNaseH-like_sf"/>
</dbReference>
<dbReference type="GO" id="GO:0004527">
    <property type="term" value="F:exonuclease activity"/>
    <property type="evidence" value="ECO:0007669"/>
    <property type="project" value="UniProtKB-ARBA"/>
</dbReference>
<dbReference type="Proteomes" id="UP000004394">
    <property type="component" value="Unassembled WGS sequence"/>
</dbReference>
<accession>E0NS95</accession>
<dbReference type="SUPFAM" id="SSF53098">
    <property type="entry name" value="Ribonuclease H-like"/>
    <property type="match status" value="1"/>
</dbReference>
<dbReference type="InterPro" id="IPR013520">
    <property type="entry name" value="Ribonucl_H"/>
</dbReference>
<keyword evidence="3 10" id="KW-0347">Helicase</keyword>
<dbReference type="STRING" id="862515.HMPREF0658_1046"/>
<dbReference type="GO" id="GO:0043138">
    <property type="term" value="F:3'-5' DNA helicase activity"/>
    <property type="evidence" value="ECO:0007669"/>
    <property type="project" value="UniProtKB-EC"/>
</dbReference>
<dbReference type="Pfam" id="PF00929">
    <property type="entry name" value="RNase_T"/>
    <property type="match status" value="1"/>
</dbReference>
<keyword evidence="1 10" id="KW-0547">Nucleotide-binding</keyword>
<feature type="domain" description="UvrD-like helicase ATP-binding" evidence="11">
    <location>
        <begin position="1"/>
        <end position="326"/>
    </location>
</feature>
<evidence type="ECO:0000256" key="1">
    <source>
        <dbReference type="ARBA" id="ARBA00022741"/>
    </source>
</evidence>
<dbReference type="GO" id="GO:0016887">
    <property type="term" value="F:ATP hydrolysis activity"/>
    <property type="evidence" value="ECO:0007669"/>
    <property type="project" value="RHEA"/>
</dbReference>
<evidence type="ECO:0000256" key="3">
    <source>
        <dbReference type="ARBA" id="ARBA00022806"/>
    </source>
</evidence>
<dbReference type="CDD" id="cd06127">
    <property type="entry name" value="DEDDh"/>
    <property type="match status" value="1"/>
</dbReference>
<dbReference type="PROSITE" id="PS51217">
    <property type="entry name" value="UVRD_HELICASE_CTER"/>
    <property type="match status" value="1"/>
</dbReference>
<evidence type="ECO:0000256" key="10">
    <source>
        <dbReference type="PROSITE-ProRule" id="PRU00560"/>
    </source>
</evidence>
<proteinExistence type="predicted"/>
<evidence type="ECO:0000259" key="11">
    <source>
        <dbReference type="PROSITE" id="PS51198"/>
    </source>
</evidence>
<evidence type="ECO:0000256" key="9">
    <source>
        <dbReference type="ARBA" id="ARBA00048988"/>
    </source>
</evidence>
<feature type="domain" description="UvrD-like helicase C-terminal" evidence="12">
    <location>
        <begin position="327"/>
        <end position="800"/>
    </location>
</feature>
<evidence type="ECO:0000256" key="8">
    <source>
        <dbReference type="ARBA" id="ARBA00034923"/>
    </source>
</evidence>
<dbReference type="eggNOG" id="COG0210">
    <property type="taxonomic scope" value="Bacteria"/>
</dbReference>
<organism evidence="13 14">
    <name type="scientific">Hoylesella marshii DSM 16973 = JCM 13450</name>
    <dbReference type="NCBI Taxonomy" id="862515"/>
    <lineage>
        <taxon>Bacteria</taxon>
        <taxon>Pseudomonadati</taxon>
        <taxon>Bacteroidota</taxon>
        <taxon>Bacteroidia</taxon>
        <taxon>Bacteroidales</taxon>
        <taxon>Prevotellaceae</taxon>
        <taxon>Hoylesella</taxon>
    </lineage>
</organism>